<sequence length="95" mass="10232">MKVGMGYHREALTTPKLSSTRRSSANWAQYWANYSTSANGSEPTLGQLGQNSVPVQIRPNSKQSLISSAAAGVLKRSSLGIRRLLPAKSKVSKSK</sequence>
<name>A0A9E7JYA7_9LILI</name>
<reference evidence="1" key="1">
    <citation type="submission" date="2022-05" db="EMBL/GenBank/DDBJ databases">
        <title>The Musa troglodytarum L. genome provides insights into the mechanism of non-climacteric behaviour and enrichment of carotenoids.</title>
        <authorList>
            <person name="Wang J."/>
        </authorList>
    </citation>
    <scope>NUCLEOTIDE SEQUENCE</scope>
    <source>
        <tissue evidence="1">Leaf</tissue>
    </source>
</reference>
<protein>
    <submittedName>
        <fullName evidence="1">Uncharacterized protein</fullName>
    </submittedName>
</protein>
<evidence type="ECO:0000313" key="2">
    <source>
        <dbReference type="Proteomes" id="UP001055439"/>
    </source>
</evidence>
<keyword evidence="2" id="KW-1185">Reference proteome</keyword>
<dbReference type="Proteomes" id="UP001055439">
    <property type="component" value="Chromosome 4"/>
</dbReference>
<organism evidence="1 2">
    <name type="scientific">Musa troglodytarum</name>
    <name type="common">fe'i banana</name>
    <dbReference type="NCBI Taxonomy" id="320322"/>
    <lineage>
        <taxon>Eukaryota</taxon>
        <taxon>Viridiplantae</taxon>
        <taxon>Streptophyta</taxon>
        <taxon>Embryophyta</taxon>
        <taxon>Tracheophyta</taxon>
        <taxon>Spermatophyta</taxon>
        <taxon>Magnoliopsida</taxon>
        <taxon>Liliopsida</taxon>
        <taxon>Zingiberales</taxon>
        <taxon>Musaceae</taxon>
        <taxon>Musa</taxon>
    </lineage>
</organism>
<gene>
    <name evidence="1" type="ORF">MUK42_29889</name>
</gene>
<proteinExistence type="predicted"/>
<dbReference type="EMBL" id="CP097506">
    <property type="protein sequence ID" value="URD96751.1"/>
    <property type="molecule type" value="Genomic_DNA"/>
</dbReference>
<dbReference type="AlphaFoldDB" id="A0A9E7JYA7"/>
<accession>A0A9E7JYA7</accession>
<evidence type="ECO:0000313" key="1">
    <source>
        <dbReference type="EMBL" id="URD96751.1"/>
    </source>
</evidence>